<dbReference type="RefSeq" id="WP_158767016.1">
    <property type="nucleotide sequence ID" value="NZ_CP047045.1"/>
</dbReference>
<dbReference type="SUPFAM" id="SSF47203">
    <property type="entry name" value="Acyl-CoA dehydrogenase C-terminal domain-like"/>
    <property type="match status" value="1"/>
</dbReference>
<dbReference type="InterPro" id="IPR009100">
    <property type="entry name" value="AcylCoA_DH/oxidase_NM_dom_sf"/>
</dbReference>
<evidence type="ECO:0000256" key="3">
    <source>
        <dbReference type="ARBA" id="ARBA00022827"/>
    </source>
</evidence>
<evidence type="ECO:0000313" key="6">
    <source>
        <dbReference type="EMBL" id="QGZ96210.1"/>
    </source>
</evidence>
<dbReference type="InterPro" id="IPR009075">
    <property type="entry name" value="AcylCo_DH/oxidase_C"/>
</dbReference>
<dbReference type="KEGG" id="tsv:DSM104635_03068"/>
<dbReference type="InterPro" id="IPR036250">
    <property type="entry name" value="AcylCo_DH-like_C"/>
</dbReference>
<dbReference type="AlphaFoldDB" id="A0A6I6MLV6"/>
<reference evidence="7" key="1">
    <citation type="submission" date="2019-12" db="EMBL/GenBank/DDBJ databases">
        <title>Complete genome of Terracaulis silvestris 0127_4.</title>
        <authorList>
            <person name="Vieira S."/>
            <person name="Riedel T."/>
            <person name="Sproer C."/>
            <person name="Pascual J."/>
            <person name="Boedeker C."/>
            <person name="Overmann J."/>
        </authorList>
    </citation>
    <scope>NUCLEOTIDE SEQUENCE [LARGE SCALE GENOMIC DNA]</scope>
    <source>
        <strain evidence="7">0127_4</strain>
    </source>
</reference>
<protein>
    <submittedName>
        <fullName evidence="6">Glutaryl-CoA dehydrogenase</fullName>
        <ecNumber evidence="6">1.3.99.32</ecNumber>
    </submittedName>
</protein>
<name>A0A6I6MLV6_9CAUL</name>
<keyword evidence="2" id="KW-0285">Flavoprotein</keyword>
<sequence>MSESQPLLLETAERLFAELVRADGGDGWAKVAEIGLDGLLVGEGRGGFGGDWVDAFAVMRLAGAHAVAAPVGEAIVAAWLCESAGFSDVAGVTTIASRAKGSIDPRGRFSGRIEAAPWGRDAGAVVFDLDGAVARVARTDGRVEQRQNPAGEPRDVLECDGVPIERGEAQMSVFAVGAFVRIAQIAGALDTALAMSIDYANERSQFGKPIGKFQAVQQSLAVFAEEAAAVNCAAQAAALAIDRGDGGFEIAAAKLRANMAASIGASTAHQVHGAIGFTLEHNLHKYTRRLVSWRSEFGGERYWAETLGADVCARGAEAFWPFLTARGDSKGELA</sequence>
<organism evidence="6 7">
    <name type="scientific">Terricaulis silvestris</name>
    <dbReference type="NCBI Taxonomy" id="2686094"/>
    <lineage>
        <taxon>Bacteria</taxon>
        <taxon>Pseudomonadati</taxon>
        <taxon>Pseudomonadota</taxon>
        <taxon>Alphaproteobacteria</taxon>
        <taxon>Caulobacterales</taxon>
        <taxon>Caulobacteraceae</taxon>
        <taxon>Terricaulis</taxon>
    </lineage>
</organism>
<dbReference type="Proteomes" id="UP000431269">
    <property type="component" value="Chromosome"/>
</dbReference>
<evidence type="ECO:0000256" key="4">
    <source>
        <dbReference type="ARBA" id="ARBA00023002"/>
    </source>
</evidence>
<dbReference type="PANTHER" id="PTHR43884:SF20">
    <property type="entry name" value="ACYL-COA DEHYDROGENASE FADE28"/>
    <property type="match status" value="1"/>
</dbReference>
<dbReference type="Gene3D" id="1.20.140.10">
    <property type="entry name" value="Butyryl-CoA Dehydrogenase, subunit A, domain 3"/>
    <property type="match status" value="1"/>
</dbReference>
<dbReference type="EC" id="1.3.99.32" evidence="6"/>
<dbReference type="PANTHER" id="PTHR43884">
    <property type="entry name" value="ACYL-COA DEHYDROGENASE"/>
    <property type="match status" value="1"/>
</dbReference>
<evidence type="ECO:0000259" key="5">
    <source>
        <dbReference type="Pfam" id="PF00441"/>
    </source>
</evidence>
<gene>
    <name evidence="6" type="primary">acd_2</name>
    <name evidence="6" type="ORF">DSM104635_03068</name>
</gene>
<keyword evidence="3" id="KW-0274">FAD</keyword>
<dbReference type="EMBL" id="CP047045">
    <property type="protein sequence ID" value="QGZ96210.1"/>
    <property type="molecule type" value="Genomic_DNA"/>
</dbReference>
<evidence type="ECO:0000256" key="2">
    <source>
        <dbReference type="ARBA" id="ARBA00022630"/>
    </source>
</evidence>
<keyword evidence="7" id="KW-1185">Reference proteome</keyword>
<comment type="similarity">
    <text evidence="1">Belongs to the acyl-CoA dehydrogenase family.</text>
</comment>
<dbReference type="Pfam" id="PF00441">
    <property type="entry name" value="Acyl-CoA_dh_1"/>
    <property type="match status" value="1"/>
</dbReference>
<accession>A0A6I6MLV6</accession>
<evidence type="ECO:0000313" key="7">
    <source>
        <dbReference type="Proteomes" id="UP000431269"/>
    </source>
</evidence>
<keyword evidence="4 6" id="KW-0560">Oxidoreductase</keyword>
<evidence type="ECO:0000256" key="1">
    <source>
        <dbReference type="ARBA" id="ARBA00009347"/>
    </source>
</evidence>
<proteinExistence type="inferred from homology"/>
<dbReference type="SUPFAM" id="SSF56645">
    <property type="entry name" value="Acyl-CoA dehydrogenase NM domain-like"/>
    <property type="match status" value="1"/>
</dbReference>
<dbReference type="GO" id="GO:0003995">
    <property type="term" value="F:acyl-CoA dehydrogenase activity"/>
    <property type="evidence" value="ECO:0007669"/>
    <property type="project" value="TreeGrafter"/>
</dbReference>
<feature type="domain" description="Acyl-CoA dehydrogenase/oxidase C-terminal" evidence="5">
    <location>
        <begin position="169"/>
        <end position="290"/>
    </location>
</feature>